<organism evidence="2 3">
    <name type="scientific">Ciona savignyi</name>
    <name type="common">Pacific transparent sea squirt</name>
    <dbReference type="NCBI Taxonomy" id="51511"/>
    <lineage>
        <taxon>Eukaryota</taxon>
        <taxon>Metazoa</taxon>
        <taxon>Chordata</taxon>
        <taxon>Tunicata</taxon>
        <taxon>Ascidiacea</taxon>
        <taxon>Phlebobranchia</taxon>
        <taxon>Cionidae</taxon>
        <taxon>Ciona</taxon>
    </lineage>
</organism>
<sequence length="65" mass="7789">MSQQRVWEVQQHKEALGRTTQKLLDKTKECNKIQEKLEKLEKVNKDQEKEISDKNMTDLAWSNRC</sequence>
<reference evidence="2" key="3">
    <citation type="submission" date="2025-09" db="UniProtKB">
        <authorList>
            <consortium name="Ensembl"/>
        </authorList>
    </citation>
    <scope>IDENTIFICATION</scope>
</reference>
<feature type="coiled-coil region" evidence="1">
    <location>
        <begin position="23"/>
        <end position="57"/>
    </location>
</feature>
<protein>
    <submittedName>
        <fullName evidence="2">Uncharacterized protein</fullName>
    </submittedName>
</protein>
<evidence type="ECO:0000313" key="2">
    <source>
        <dbReference type="Ensembl" id="ENSCSAVP00000017527.1"/>
    </source>
</evidence>
<keyword evidence="3" id="KW-1185">Reference proteome</keyword>
<keyword evidence="1" id="KW-0175">Coiled coil</keyword>
<evidence type="ECO:0000313" key="3">
    <source>
        <dbReference type="Proteomes" id="UP000007875"/>
    </source>
</evidence>
<dbReference type="Proteomes" id="UP000007875">
    <property type="component" value="Unassembled WGS sequence"/>
</dbReference>
<dbReference type="HOGENOM" id="CLU_2855455_0_0_1"/>
<accession>H2ZIW1</accession>
<name>H2ZIW1_CIOSA</name>
<dbReference type="Ensembl" id="ENSCSAVT00000017718.1">
    <property type="protein sequence ID" value="ENSCSAVP00000017527.1"/>
    <property type="gene ID" value="ENSCSAVG00000010321.1"/>
</dbReference>
<reference evidence="2" key="2">
    <citation type="submission" date="2025-08" db="UniProtKB">
        <authorList>
            <consortium name="Ensembl"/>
        </authorList>
    </citation>
    <scope>IDENTIFICATION</scope>
</reference>
<dbReference type="AlphaFoldDB" id="H2ZIW1"/>
<dbReference type="InParanoid" id="H2ZIW1"/>
<evidence type="ECO:0000256" key="1">
    <source>
        <dbReference type="SAM" id="Coils"/>
    </source>
</evidence>
<proteinExistence type="predicted"/>
<reference evidence="3" key="1">
    <citation type="submission" date="2003-08" db="EMBL/GenBank/DDBJ databases">
        <authorList>
            <person name="Birren B."/>
            <person name="Nusbaum C."/>
            <person name="Abebe A."/>
            <person name="Abouelleil A."/>
            <person name="Adekoya E."/>
            <person name="Ait-zahra M."/>
            <person name="Allen N."/>
            <person name="Allen T."/>
            <person name="An P."/>
            <person name="Anderson M."/>
            <person name="Anderson S."/>
            <person name="Arachchi H."/>
            <person name="Armbruster J."/>
            <person name="Bachantsang P."/>
            <person name="Baldwin J."/>
            <person name="Barry A."/>
            <person name="Bayul T."/>
            <person name="Blitshsteyn B."/>
            <person name="Bloom T."/>
            <person name="Blye J."/>
            <person name="Boguslavskiy L."/>
            <person name="Borowsky M."/>
            <person name="Boukhgalter B."/>
            <person name="Brunache A."/>
            <person name="Butler J."/>
            <person name="Calixte N."/>
            <person name="Calvo S."/>
            <person name="Camarata J."/>
            <person name="Campo K."/>
            <person name="Chang J."/>
            <person name="Cheshatsang Y."/>
            <person name="Citroen M."/>
            <person name="Collymore A."/>
            <person name="Considine T."/>
            <person name="Cook A."/>
            <person name="Cooke P."/>
            <person name="Corum B."/>
            <person name="Cuomo C."/>
            <person name="David R."/>
            <person name="Dawoe T."/>
            <person name="Degray S."/>
            <person name="Dodge S."/>
            <person name="Dooley K."/>
            <person name="Dorje P."/>
            <person name="Dorjee K."/>
            <person name="Dorris L."/>
            <person name="Duffey N."/>
            <person name="Dupes A."/>
            <person name="Elkins T."/>
            <person name="Engels R."/>
            <person name="Erickson J."/>
            <person name="Farina A."/>
            <person name="Faro S."/>
            <person name="Ferreira P."/>
            <person name="Fischer H."/>
            <person name="Fitzgerald M."/>
            <person name="Foley K."/>
            <person name="Gage D."/>
            <person name="Galagan J."/>
            <person name="Gearin G."/>
            <person name="Gnerre S."/>
            <person name="Gnirke A."/>
            <person name="Goyette A."/>
            <person name="Graham J."/>
            <person name="Grandbois E."/>
            <person name="Gyaltsen K."/>
            <person name="Hafez N."/>
            <person name="Hagopian D."/>
            <person name="Hagos B."/>
            <person name="Hall J."/>
            <person name="Hatcher B."/>
            <person name="Heller A."/>
            <person name="Higgins H."/>
            <person name="Honan T."/>
            <person name="Horn A."/>
            <person name="Houde N."/>
            <person name="Hughes L."/>
            <person name="Hulme W."/>
            <person name="Husby E."/>
            <person name="Iliev I."/>
            <person name="Jaffe D."/>
            <person name="Jones C."/>
            <person name="Kamal M."/>
            <person name="Kamat A."/>
            <person name="Kamvysselis M."/>
            <person name="Karlsson E."/>
            <person name="Kells C."/>
            <person name="Kieu A."/>
            <person name="Kisner P."/>
            <person name="Kodira C."/>
            <person name="Kulbokas E."/>
            <person name="Labutti K."/>
            <person name="Lama D."/>
            <person name="Landers T."/>
            <person name="Leger J."/>
            <person name="Levine S."/>
            <person name="Lewis D."/>
            <person name="Lewis T."/>
            <person name="Lindblad-toh K."/>
            <person name="Liu X."/>
            <person name="Lokyitsang T."/>
            <person name="Lokyitsang Y."/>
            <person name="Lucien O."/>
            <person name="Lui A."/>
            <person name="Ma L.J."/>
            <person name="Mabbitt R."/>
            <person name="Macdonald J."/>
            <person name="Maclean C."/>
            <person name="Major J."/>
            <person name="Manning J."/>
            <person name="Marabella R."/>
            <person name="Maru K."/>
            <person name="Matthews C."/>
            <person name="Mauceli E."/>
            <person name="Mccarthy M."/>
            <person name="Mcdonough S."/>
            <person name="Mcghee T."/>
            <person name="Meldrim J."/>
            <person name="Meneus L."/>
            <person name="Mesirov J."/>
            <person name="Mihalev A."/>
            <person name="Mihova T."/>
            <person name="Mikkelsen T."/>
            <person name="Mlenga V."/>
            <person name="Moru K."/>
            <person name="Mozes J."/>
            <person name="Mulrain L."/>
            <person name="Munson G."/>
            <person name="Naylor J."/>
            <person name="Newes C."/>
            <person name="Nguyen C."/>
            <person name="Nguyen N."/>
            <person name="Nguyen T."/>
            <person name="Nicol R."/>
            <person name="Nielsen C."/>
            <person name="Nizzari M."/>
            <person name="Norbu C."/>
            <person name="Norbu N."/>
            <person name="O'donnell P."/>
            <person name="Okoawo O."/>
            <person name="O'leary S."/>
            <person name="Omotosho B."/>
            <person name="O'neill K."/>
            <person name="Osman S."/>
            <person name="Parker S."/>
            <person name="Perrin D."/>
            <person name="Phunkhang P."/>
            <person name="Piqani B."/>
            <person name="Purcell S."/>
            <person name="Rachupka T."/>
            <person name="Ramasamy U."/>
            <person name="Rameau R."/>
            <person name="Ray V."/>
            <person name="Raymond C."/>
            <person name="Retta R."/>
            <person name="Richardson S."/>
            <person name="Rise C."/>
            <person name="Rodriguez J."/>
            <person name="Rogers J."/>
            <person name="Rogov P."/>
            <person name="Rutman M."/>
            <person name="Schupbach R."/>
            <person name="Seaman C."/>
            <person name="Settipalli S."/>
            <person name="Sharpe T."/>
            <person name="Sheridan J."/>
            <person name="Sherpa N."/>
            <person name="Shi J."/>
            <person name="Smirnov S."/>
            <person name="Smith C."/>
            <person name="Sougnez C."/>
            <person name="Spencer B."/>
            <person name="Stalker J."/>
            <person name="Stange-thomann N."/>
            <person name="Stavropoulos S."/>
            <person name="Stetson K."/>
            <person name="Stone C."/>
            <person name="Stone S."/>
            <person name="Stubbs M."/>
            <person name="Talamas J."/>
            <person name="Tchuinga P."/>
            <person name="Tenzing P."/>
            <person name="Tesfaye S."/>
            <person name="Theodore J."/>
            <person name="Thoulutsang Y."/>
            <person name="Topham K."/>
            <person name="Towey S."/>
            <person name="Tsamla T."/>
            <person name="Tsomo N."/>
            <person name="Vallee D."/>
            <person name="Vassiliev H."/>
            <person name="Venkataraman V."/>
            <person name="Vinson J."/>
            <person name="Vo A."/>
            <person name="Wade C."/>
            <person name="Wang S."/>
            <person name="Wangchuk T."/>
            <person name="Wangdi T."/>
            <person name="Whittaker C."/>
            <person name="Wilkinson J."/>
            <person name="Wu Y."/>
            <person name="Wyman D."/>
            <person name="Yadav S."/>
            <person name="Yang S."/>
            <person name="Yang X."/>
            <person name="Yeager S."/>
            <person name="Yee E."/>
            <person name="Young G."/>
            <person name="Zainoun J."/>
            <person name="Zembeck L."/>
            <person name="Zimmer A."/>
            <person name="Zody M."/>
            <person name="Lander E."/>
        </authorList>
    </citation>
    <scope>NUCLEOTIDE SEQUENCE [LARGE SCALE GENOMIC DNA]</scope>
</reference>